<feature type="transmembrane region" description="Helical" evidence="7">
    <location>
        <begin position="106"/>
        <end position="125"/>
    </location>
</feature>
<evidence type="ECO:0000313" key="9">
    <source>
        <dbReference type="Proteomes" id="UP001234989"/>
    </source>
</evidence>
<evidence type="ECO:0000313" key="8">
    <source>
        <dbReference type="EMBL" id="WMV37835.1"/>
    </source>
</evidence>
<keyword evidence="9" id="KW-1185">Reference proteome</keyword>
<feature type="transmembrane region" description="Helical" evidence="7">
    <location>
        <begin position="75"/>
        <end position="94"/>
    </location>
</feature>
<keyword evidence="4 7" id="KW-1133">Transmembrane helix</keyword>
<feature type="transmembrane region" description="Helical" evidence="7">
    <location>
        <begin position="197"/>
        <end position="216"/>
    </location>
</feature>
<dbReference type="PANTHER" id="PTHR23504">
    <property type="entry name" value="MAJOR FACILITATOR SUPERFAMILY DOMAIN-CONTAINING PROTEIN 10"/>
    <property type="match status" value="1"/>
</dbReference>
<evidence type="ECO:0000256" key="7">
    <source>
        <dbReference type="SAM" id="Phobius"/>
    </source>
</evidence>
<comment type="subcellular location">
    <subcellularLocation>
        <location evidence="1">Membrane</location>
        <topology evidence="1">Multi-pass membrane protein</topology>
    </subcellularLocation>
</comment>
<dbReference type="Gene3D" id="1.20.1250.20">
    <property type="entry name" value="MFS general substrate transporter like domains"/>
    <property type="match status" value="1"/>
</dbReference>
<feature type="transmembrane region" description="Helical" evidence="7">
    <location>
        <begin position="301"/>
        <end position="325"/>
    </location>
</feature>
<feature type="transmembrane region" description="Helical" evidence="7">
    <location>
        <begin position="332"/>
        <end position="352"/>
    </location>
</feature>
<dbReference type="GO" id="GO:0022857">
    <property type="term" value="F:transmembrane transporter activity"/>
    <property type="evidence" value="ECO:0007669"/>
    <property type="project" value="InterPro"/>
</dbReference>
<accession>A0AAF0ZFQ8</accession>
<dbReference type="Proteomes" id="UP001234989">
    <property type="component" value="Chromosome 7"/>
</dbReference>
<keyword evidence="5 7" id="KW-0472">Membrane</keyword>
<organism evidence="8 9">
    <name type="scientific">Solanum verrucosum</name>
    <dbReference type="NCBI Taxonomy" id="315347"/>
    <lineage>
        <taxon>Eukaryota</taxon>
        <taxon>Viridiplantae</taxon>
        <taxon>Streptophyta</taxon>
        <taxon>Embryophyta</taxon>
        <taxon>Tracheophyta</taxon>
        <taxon>Spermatophyta</taxon>
        <taxon>Magnoliopsida</taxon>
        <taxon>eudicotyledons</taxon>
        <taxon>Gunneridae</taxon>
        <taxon>Pentapetalae</taxon>
        <taxon>asterids</taxon>
        <taxon>lamiids</taxon>
        <taxon>Solanales</taxon>
        <taxon>Solanaceae</taxon>
        <taxon>Solanoideae</taxon>
        <taxon>Solaneae</taxon>
        <taxon>Solanum</taxon>
    </lineage>
</organism>
<dbReference type="InterPro" id="IPR036259">
    <property type="entry name" value="MFS_trans_sf"/>
</dbReference>
<name>A0AAF0ZFQ8_SOLVR</name>
<dbReference type="EMBL" id="CP133618">
    <property type="protein sequence ID" value="WMV37835.1"/>
    <property type="molecule type" value="Genomic_DNA"/>
</dbReference>
<dbReference type="InterPro" id="IPR011701">
    <property type="entry name" value="MFS"/>
</dbReference>
<dbReference type="AlphaFoldDB" id="A0AAF0ZFQ8"/>
<evidence type="ECO:0000256" key="1">
    <source>
        <dbReference type="ARBA" id="ARBA00004141"/>
    </source>
</evidence>
<dbReference type="InterPro" id="IPR001958">
    <property type="entry name" value="Tet-R_TetA/multi-R_MdtG-like"/>
</dbReference>
<dbReference type="GO" id="GO:0016020">
    <property type="term" value="C:membrane"/>
    <property type="evidence" value="ECO:0007669"/>
    <property type="project" value="UniProtKB-SubCell"/>
</dbReference>
<proteinExistence type="inferred from homology"/>
<keyword evidence="2" id="KW-0813">Transport</keyword>
<evidence type="ECO:0000256" key="2">
    <source>
        <dbReference type="ARBA" id="ARBA00022448"/>
    </source>
</evidence>
<evidence type="ECO:0000256" key="6">
    <source>
        <dbReference type="ARBA" id="ARBA00044504"/>
    </source>
</evidence>
<protein>
    <submittedName>
        <fullName evidence="8">Uncharacterized protein</fullName>
    </submittedName>
</protein>
<gene>
    <name evidence="8" type="ORF">MTR67_031220</name>
</gene>
<dbReference type="PANTHER" id="PTHR23504:SF95">
    <property type="entry name" value="MAJOR FACILITATOR SUPERFAMILY PROTEIN"/>
    <property type="match status" value="1"/>
</dbReference>
<dbReference type="PRINTS" id="PR01035">
    <property type="entry name" value="TCRTETA"/>
</dbReference>
<feature type="transmembrane region" description="Helical" evidence="7">
    <location>
        <begin position="45"/>
        <end position="68"/>
    </location>
</feature>
<evidence type="ECO:0000256" key="3">
    <source>
        <dbReference type="ARBA" id="ARBA00022692"/>
    </source>
</evidence>
<dbReference type="Pfam" id="PF07690">
    <property type="entry name" value="MFS_1"/>
    <property type="match status" value="1"/>
</dbReference>
<feature type="transmembrane region" description="Helical" evidence="7">
    <location>
        <begin position="137"/>
        <end position="158"/>
    </location>
</feature>
<feature type="transmembrane region" description="Helical" evidence="7">
    <location>
        <begin position="403"/>
        <end position="422"/>
    </location>
</feature>
<sequence length="456" mass="49979">MDKFVGLKHLFVTIFMSQLAIFVATPAMPDVTMMLFCPAQDECSLVIYLSGFQQVVCTFYILLCITIINSDNMTIGIGLVVMMPIIGNLSDVYWKPLLTVPVTLSIIPPGSYIIQLSHLTIILAYRRTKKFYYVYYVLRTLTGMICDGGIQCVALAFVADHMSQAKRASAIGILAGVGSAAFVCGTLADHFLSTSQIFLVATIASTIAAVYMQIFLEDTTHVKEYSIEDQPILRNNEMEDTELDCETTKNIKVFKKVPSLKDIICFLRKSPTSSLAASVAFLNSLAEGGEQAPFQLLLMPMLAPLIGEEVLLCLGLIAGFTNLLIDSVARKIWIPYTAALLPIFTSLVKPSIQSIVSKQIGPSEQGIAQGCISSISSIANILSPFIYSPLTALFLSEKPPFRYPGFSILCIGLAWVFSVYAVDSCYSQCNDKGNSSHLKTVTTLKGQQLRHKFWVG</sequence>
<reference evidence="8" key="1">
    <citation type="submission" date="2023-08" db="EMBL/GenBank/DDBJ databases">
        <title>A de novo genome assembly of Solanum verrucosum Schlechtendal, a Mexican diploid species geographically isolated from the other diploid A-genome species in potato relatives.</title>
        <authorList>
            <person name="Hosaka K."/>
        </authorList>
    </citation>
    <scope>NUCLEOTIDE SEQUENCE</scope>
    <source>
        <tissue evidence="8">Young leaves</tissue>
    </source>
</reference>
<keyword evidence="3 7" id="KW-0812">Transmembrane</keyword>
<evidence type="ECO:0000256" key="4">
    <source>
        <dbReference type="ARBA" id="ARBA00022989"/>
    </source>
</evidence>
<feature type="transmembrane region" description="Helical" evidence="7">
    <location>
        <begin position="170"/>
        <end position="188"/>
    </location>
</feature>
<dbReference type="SUPFAM" id="SSF103473">
    <property type="entry name" value="MFS general substrate transporter"/>
    <property type="match status" value="1"/>
</dbReference>
<comment type="similarity">
    <text evidence="6">Belongs to the major facilitator superfamily. Phosphate:H(+) symporter (TC 2.A.1.9) family.</text>
</comment>
<evidence type="ECO:0000256" key="5">
    <source>
        <dbReference type="ARBA" id="ARBA00023136"/>
    </source>
</evidence>